<accession>A0A499USP7</accession>
<proteinExistence type="predicted"/>
<dbReference type="InterPro" id="IPR010982">
    <property type="entry name" value="Lambda_DNA-bd_dom_sf"/>
</dbReference>
<evidence type="ECO:0000256" key="1">
    <source>
        <dbReference type="SAM" id="MobiDB-lite"/>
    </source>
</evidence>
<dbReference type="GO" id="GO:0003677">
    <property type="term" value="F:DNA binding"/>
    <property type="evidence" value="ECO:0007669"/>
    <property type="project" value="InterPro"/>
</dbReference>
<dbReference type="CDD" id="cd00093">
    <property type="entry name" value="HTH_XRE"/>
    <property type="match status" value="1"/>
</dbReference>
<dbReference type="EMBL" id="AP019620">
    <property type="protein sequence ID" value="BBJ40271.1"/>
    <property type="molecule type" value="Genomic_DNA"/>
</dbReference>
<dbReference type="SMART" id="SM00530">
    <property type="entry name" value="HTH_XRE"/>
    <property type="match status" value="1"/>
</dbReference>
<feature type="region of interest" description="Disordered" evidence="1">
    <location>
        <begin position="37"/>
        <end position="68"/>
    </location>
</feature>
<dbReference type="InterPro" id="IPR043917">
    <property type="entry name" value="DUF5753"/>
</dbReference>
<reference evidence="3 4" key="1">
    <citation type="journal article" date="2020" name="Int. J. Syst. Evol. Microbiol.">
        <title>Reclassification of Streptomyces castelarensis and Streptomyces sporoclivatus as later heterotypic synonyms of Streptomyces antimycoticus.</title>
        <authorList>
            <person name="Komaki H."/>
            <person name="Tamura T."/>
        </authorList>
    </citation>
    <scope>NUCLEOTIDE SEQUENCE [LARGE SCALE GENOMIC DNA]</scope>
    <source>
        <strain evidence="3 4">NBRC 100767</strain>
    </source>
</reference>
<evidence type="ECO:0000313" key="3">
    <source>
        <dbReference type="EMBL" id="BBJ40271.1"/>
    </source>
</evidence>
<feature type="domain" description="HTH cro/C1-type" evidence="2">
    <location>
        <begin position="74"/>
        <end position="129"/>
    </location>
</feature>
<dbReference type="Proteomes" id="UP000463951">
    <property type="component" value="Chromosome"/>
</dbReference>
<dbReference type="Pfam" id="PF13560">
    <property type="entry name" value="HTH_31"/>
    <property type="match status" value="1"/>
</dbReference>
<name>A0A499USP7_9ACTN</name>
<protein>
    <submittedName>
        <fullName evidence="3">Transcriptional regulator</fullName>
    </submittedName>
</protein>
<sequence>MKGQIRFRPTDHHYVMSASLTVEHKVMPTQPYARSYGALDLRRGARQTAEQPGGEESMPRSEPTARQRRLGTELRKMREAAGMTARRAAELIGTNPIQMSQVEAGKAGISEARLRYMASQYACFDTALIDALVAMAGERGKGWWEEHRGLLAHGALDLAELEHHATHMRMLQASYVPGLLQTEAYIRALMAYAVPPLPPQHLDALVSFRLRRREVLSQDSAIAFSALIHESVLRTRVADRKVAREQLASILEQSERPNVTVRVIPFDVDGFGGAGNSMLYVGGPVPKLDTAQIDAMHGSFWMDAESELTRYRALLDKAEASSLAVGASRDFIHRIAQEI</sequence>
<dbReference type="InterPro" id="IPR001387">
    <property type="entry name" value="Cro/C1-type_HTH"/>
</dbReference>
<dbReference type="Pfam" id="PF19054">
    <property type="entry name" value="DUF5753"/>
    <property type="match status" value="1"/>
</dbReference>
<gene>
    <name evidence="3" type="ORF">SSPO_029890</name>
</gene>
<evidence type="ECO:0000259" key="2">
    <source>
        <dbReference type="PROSITE" id="PS50943"/>
    </source>
</evidence>
<dbReference type="AlphaFoldDB" id="A0A499USP7"/>
<evidence type="ECO:0000313" key="4">
    <source>
        <dbReference type="Proteomes" id="UP000463951"/>
    </source>
</evidence>
<dbReference type="SUPFAM" id="SSF47413">
    <property type="entry name" value="lambda repressor-like DNA-binding domains"/>
    <property type="match status" value="1"/>
</dbReference>
<dbReference type="Gene3D" id="1.10.260.40">
    <property type="entry name" value="lambda repressor-like DNA-binding domains"/>
    <property type="match status" value="1"/>
</dbReference>
<organism evidence="3 4">
    <name type="scientific">Streptomyces antimycoticus</name>
    <dbReference type="NCBI Taxonomy" id="68175"/>
    <lineage>
        <taxon>Bacteria</taxon>
        <taxon>Bacillati</taxon>
        <taxon>Actinomycetota</taxon>
        <taxon>Actinomycetes</taxon>
        <taxon>Kitasatosporales</taxon>
        <taxon>Streptomycetaceae</taxon>
        <taxon>Streptomyces</taxon>
        <taxon>Streptomyces violaceusniger group</taxon>
    </lineage>
</organism>
<dbReference type="PROSITE" id="PS50943">
    <property type="entry name" value="HTH_CROC1"/>
    <property type="match status" value="1"/>
</dbReference>
<feature type="compositionally biased region" description="Basic and acidic residues" evidence="1">
    <location>
        <begin position="57"/>
        <end position="68"/>
    </location>
</feature>